<keyword evidence="7" id="KW-0963">Cytoplasm</keyword>
<evidence type="ECO:0000256" key="2">
    <source>
        <dbReference type="ARBA" id="ARBA00022679"/>
    </source>
</evidence>
<dbReference type="InterPro" id="IPR006204">
    <property type="entry name" value="GHMP_kinase_N_dom"/>
</dbReference>
<dbReference type="GO" id="GO:0004413">
    <property type="term" value="F:homoserine kinase activity"/>
    <property type="evidence" value="ECO:0007669"/>
    <property type="project" value="UniProtKB-EC"/>
</dbReference>
<protein>
    <recommendedName>
        <fullName evidence="7 8">Homoserine kinase</fullName>
        <shortName evidence="7">HK</shortName>
        <shortName evidence="7">HSK</shortName>
        <ecNumber evidence="7 8">2.7.1.39</ecNumber>
    </recommendedName>
</protein>
<keyword evidence="2 7" id="KW-0808">Transferase</keyword>
<comment type="subcellular location">
    <subcellularLocation>
        <location evidence="7">Cytoplasm</location>
    </subcellularLocation>
</comment>
<evidence type="ECO:0000256" key="5">
    <source>
        <dbReference type="ARBA" id="ARBA00022777"/>
    </source>
</evidence>
<evidence type="ECO:0000256" key="7">
    <source>
        <dbReference type="HAMAP-Rule" id="MF_00384"/>
    </source>
</evidence>
<gene>
    <name evidence="7 11" type="primary">thrB</name>
    <name evidence="11" type="ORF">LRS13_21830</name>
</gene>
<evidence type="ECO:0000256" key="3">
    <source>
        <dbReference type="ARBA" id="ARBA00022697"/>
    </source>
</evidence>
<dbReference type="Pfam" id="PF00288">
    <property type="entry name" value="GHMP_kinases_N"/>
    <property type="match status" value="1"/>
</dbReference>
<evidence type="ECO:0000313" key="11">
    <source>
        <dbReference type="EMBL" id="UUY03281.1"/>
    </source>
</evidence>
<dbReference type="InterPro" id="IPR036554">
    <property type="entry name" value="GHMP_kinase_C_sf"/>
</dbReference>
<keyword evidence="5 7" id="KW-0418">Kinase</keyword>
<evidence type="ECO:0000256" key="8">
    <source>
        <dbReference type="NCBIfam" id="TIGR00191"/>
    </source>
</evidence>
<name>A0ABY5PF85_9ACTN</name>
<dbReference type="InterPro" id="IPR014721">
    <property type="entry name" value="Ribsml_uS5_D2-typ_fold_subgr"/>
</dbReference>
<keyword evidence="1 7" id="KW-0028">Amino-acid biosynthesis</keyword>
<dbReference type="EMBL" id="CP088295">
    <property type="protein sequence ID" value="UUY03281.1"/>
    <property type="molecule type" value="Genomic_DNA"/>
</dbReference>
<feature type="domain" description="GHMP kinase N-terminal" evidence="9">
    <location>
        <begin position="61"/>
        <end position="129"/>
    </location>
</feature>
<sequence>MVRRRLVRVPASSANLGPGFDAFACALALHTEIEVVETGTFSVQTDLEIARDRRNLAVRGFARLHPPDNFEFRIRSDIPLSGGLGTSAAAYVAGLLAADSMFELDADLLALATELEGHPDNVAAALQGGFVICADGSTARFDPPHELEAVLVIPHQAVRTREARAALPAEVPMADAAFNVAHGALLTLGLAQGDLDLVARGLVDRLHQPYRAHLYPRSAELLEEAADLGALGATISGAGPTVLVWCHYEATGGLVNALRERAEGWAEVVRAPFEPQGADVIGL</sequence>
<dbReference type="InterPro" id="IPR013750">
    <property type="entry name" value="GHMP_kinase_C_dom"/>
</dbReference>
<evidence type="ECO:0000256" key="6">
    <source>
        <dbReference type="ARBA" id="ARBA00022840"/>
    </source>
</evidence>
<dbReference type="SUPFAM" id="SSF55060">
    <property type="entry name" value="GHMP Kinase, C-terminal domain"/>
    <property type="match status" value="1"/>
</dbReference>
<evidence type="ECO:0000313" key="12">
    <source>
        <dbReference type="Proteomes" id="UP001058860"/>
    </source>
</evidence>
<comment type="similarity">
    <text evidence="7">Belongs to the GHMP kinase family. Homoserine kinase subfamily.</text>
</comment>
<dbReference type="PIRSF" id="PIRSF000676">
    <property type="entry name" value="Homoser_kin"/>
    <property type="match status" value="1"/>
</dbReference>
<keyword evidence="3 7" id="KW-0791">Threonine biosynthesis</keyword>
<dbReference type="InterPro" id="IPR020568">
    <property type="entry name" value="Ribosomal_Su5_D2-typ_SF"/>
</dbReference>
<dbReference type="RefSeq" id="WP_353863793.1">
    <property type="nucleotide sequence ID" value="NZ_CP088295.1"/>
</dbReference>
<organism evidence="11 12">
    <name type="scientific">Svornostia abyssi</name>
    <dbReference type="NCBI Taxonomy" id="2898438"/>
    <lineage>
        <taxon>Bacteria</taxon>
        <taxon>Bacillati</taxon>
        <taxon>Actinomycetota</taxon>
        <taxon>Thermoleophilia</taxon>
        <taxon>Solirubrobacterales</taxon>
        <taxon>Baekduiaceae</taxon>
        <taxon>Svornostia</taxon>
    </lineage>
</organism>
<comment type="caution">
    <text evidence="7">Lacks conserved residue(s) required for the propagation of feature annotation.</text>
</comment>
<reference evidence="12" key="1">
    <citation type="submission" date="2021-11" db="EMBL/GenBank/DDBJ databases">
        <title>Cultivation dependent microbiological survey of springs from the worlds oldest radium mine currently devoted to the extraction of radon-saturated water.</title>
        <authorList>
            <person name="Kapinusova G."/>
            <person name="Smrhova T."/>
            <person name="Strejcek M."/>
            <person name="Suman J."/>
            <person name="Jani K."/>
            <person name="Pajer P."/>
            <person name="Uhlik O."/>
        </authorList>
    </citation>
    <scope>NUCLEOTIDE SEQUENCE [LARGE SCALE GENOMIC DNA]</scope>
    <source>
        <strain evidence="12">J379</strain>
    </source>
</reference>
<keyword evidence="12" id="KW-1185">Reference proteome</keyword>
<dbReference type="PRINTS" id="PR00958">
    <property type="entry name" value="HOMSERKINASE"/>
</dbReference>
<evidence type="ECO:0000256" key="1">
    <source>
        <dbReference type="ARBA" id="ARBA00022605"/>
    </source>
</evidence>
<dbReference type="Gene3D" id="3.30.230.10">
    <property type="match status" value="1"/>
</dbReference>
<dbReference type="HAMAP" id="MF_00384">
    <property type="entry name" value="Homoser_kinase"/>
    <property type="match status" value="1"/>
</dbReference>
<evidence type="ECO:0000259" key="9">
    <source>
        <dbReference type="Pfam" id="PF00288"/>
    </source>
</evidence>
<evidence type="ECO:0000256" key="4">
    <source>
        <dbReference type="ARBA" id="ARBA00022741"/>
    </source>
</evidence>
<dbReference type="SUPFAM" id="SSF54211">
    <property type="entry name" value="Ribosomal protein S5 domain 2-like"/>
    <property type="match status" value="1"/>
</dbReference>
<dbReference type="Proteomes" id="UP001058860">
    <property type="component" value="Chromosome"/>
</dbReference>
<comment type="function">
    <text evidence="7">Catalyzes the ATP-dependent phosphorylation of L-homoserine to L-homoserine phosphate.</text>
</comment>
<comment type="catalytic activity">
    <reaction evidence="7">
        <text>L-homoserine + ATP = O-phospho-L-homoserine + ADP + H(+)</text>
        <dbReference type="Rhea" id="RHEA:13985"/>
        <dbReference type="ChEBI" id="CHEBI:15378"/>
        <dbReference type="ChEBI" id="CHEBI:30616"/>
        <dbReference type="ChEBI" id="CHEBI:57476"/>
        <dbReference type="ChEBI" id="CHEBI:57590"/>
        <dbReference type="ChEBI" id="CHEBI:456216"/>
        <dbReference type="EC" id="2.7.1.39"/>
    </reaction>
</comment>
<dbReference type="EC" id="2.7.1.39" evidence="7 8"/>
<dbReference type="PANTHER" id="PTHR20861">
    <property type="entry name" value="HOMOSERINE/4-DIPHOSPHOCYTIDYL-2-C-METHYL-D-ERYTHRITOL KINASE"/>
    <property type="match status" value="1"/>
</dbReference>
<evidence type="ECO:0000259" key="10">
    <source>
        <dbReference type="Pfam" id="PF08544"/>
    </source>
</evidence>
<dbReference type="NCBIfam" id="TIGR00191">
    <property type="entry name" value="thrB"/>
    <property type="match status" value="1"/>
</dbReference>
<proteinExistence type="inferred from homology"/>
<accession>A0ABY5PF85</accession>
<keyword evidence="4 7" id="KW-0547">Nucleotide-binding</keyword>
<keyword evidence="6 7" id="KW-0067">ATP-binding</keyword>
<dbReference type="Gene3D" id="3.30.70.890">
    <property type="entry name" value="GHMP kinase, C-terminal domain"/>
    <property type="match status" value="1"/>
</dbReference>
<dbReference type="InterPro" id="IPR000870">
    <property type="entry name" value="Homoserine_kinase"/>
</dbReference>
<dbReference type="Pfam" id="PF08544">
    <property type="entry name" value="GHMP_kinases_C"/>
    <property type="match status" value="1"/>
</dbReference>
<feature type="domain" description="GHMP kinase C-terminal" evidence="10">
    <location>
        <begin position="190"/>
        <end position="252"/>
    </location>
</feature>
<dbReference type="PANTHER" id="PTHR20861:SF1">
    <property type="entry name" value="HOMOSERINE KINASE"/>
    <property type="match status" value="1"/>
</dbReference>
<comment type="pathway">
    <text evidence="7">Amino-acid biosynthesis; L-threonine biosynthesis; L-threonine from L-aspartate: step 4/5.</text>
</comment>